<keyword evidence="3" id="KW-1185">Reference proteome</keyword>
<dbReference type="AlphaFoldDB" id="A0A8J6XQP8"/>
<evidence type="ECO:0000313" key="3">
    <source>
        <dbReference type="Proteomes" id="UP000629098"/>
    </source>
</evidence>
<dbReference type="SUPFAM" id="SSF47090">
    <property type="entry name" value="PGBD-like"/>
    <property type="match status" value="2"/>
</dbReference>
<sequence length="173" mass="18991">MTSTTDSSNFAAQLNKPVLKEGSRGEAVKELQKLLLKYGAFVYLGSNGACVFPGEEVIDGIFGLRTTKAVKIFESKMFLPQDGIVEDRTWRSLYKGAPVDMPILKKGSKGELIKRIQERLAVGDYYNGAIDGDFGSRTETAVKGLQTRTGLPVDGVIGDRTWFELSKINTVFC</sequence>
<protein>
    <submittedName>
        <fullName evidence="2">Peptidoglycan-binding protein</fullName>
    </submittedName>
</protein>
<organism evidence="2 3">
    <name type="scientific">Iningainema tapete BLCC-T55</name>
    <dbReference type="NCBI Taxonomy" id="2748662"/>
    <lineage>
        <taxon>Bacteria</taxon>
        <taxon>Bacillati</taxon>
        <taxon>Cyanobacteriota</taxon>
        <taxon>Cyanophyceae</taxon>
        <taxon>Nostocales</taxon>
        <taxon>Scytonemataceae</taxon>
        <taxon>Iningainema tapete</taxon>
    </lineage>
</organism>
<dbReference type="RefSeq" id="WP_190835590.1">
    <property type="nucleotide sequence ID" value="NZ_CAWPPI010000097.1"/>
</dbReference>
<name>A0A8J6XQP8_9CYAN</name>
<evidence type="ECO:0000259" key="1">
    <source>
        <dbReference type="Pfam" id="PF01471"/>
    </source>
</evidence>
<dbReference type="Pfam" id="PF01471">
    <property type="entry name" value="PG_binding_1"/>
    <property type="match status" value="2"/>
</dbReference>
<dbReference type="Gene3D" id="1.10.101.10">
    <property type="entry name" value="PGBD-like superfamily/PGBD"/>
    <property type="match status" value="2"/>
</dbReference>
<dbReference type="Proteomes" id="UP000629098">
    <property type="component" value="Unassembled WGS sequence"/>
</dbReference>
<reference evidence="2" key="1">
    <citation type="submission" date="2020-09" db="EMBL/GenBank/DDBJ databases">
        <title>Iningainema tapete sp. nov. (Scytonemataceae, Cyanobacteria) from greenhouses in central Florida (USA) produces two types of nodularin with biosynthetic potential for microcystin-LR and anabaenopeptins.</title>
        <authorList>
            <person name="Berthold D.E."/>
            <person name="Lefler F.W."/>
            <person name="Huang I.-S."/>
            <person name="Abdulla H."/>
            <person name="Zimba P.V."/>
            <person name="Laughinghouse H.D. IV."/>
        </authorList>
    </citation>
    <scope>NUCLEOTIDE SEQUENCE</scope>
    <source>
        <strain evidence="2">BLCCT55</strain>
    </source>
</reference>
<dbReference type="InterPro" id="IPR002477">
    <property type="entry name" value="Peptidoglycan-bd-like"/>
</dbReference>
<dbReference type="InterPro" id="IPR036366">
    <property type="entry name" value="PGBDSf"/>
</dbReference>
<comment type="caution">
    <text evidence="2">The sequence shown here is derived from an EMBL/GenBank/DDBJ whole genome shotgun (WGS) entry which is preliminary data.</text>
</comment>
<gene>
    <name evidence="2" type="ORF">ICL16_31795</name>
</gene>
<accession>A0A8J6XQP8</accession>
<feature type="domain" description="Peptidoglycan binding-like" evidence="1">
    <location>
        <begin position="110"/>
        <end position="162"/>
    </location>
</feature>
<dbReference type="InterPro" id="IPR036365">
    <property type="entry name" value="PGBD-like_sf"/>
</dbReference>
<dbReference type="EMBL" id="JACXAE010000097">
    <property type="protein sequence ID" value="MBD2776515.1"/>
    <property type="molecule type" value="Genomic_DNA"/>
</dbReference>
<evidence type="ECO:0000313" key="2">
    <source>
        <dbReference type="EMBL" id="MBD2776515.1"/>
    </source>
</evidence>
<proteinExistence type="predicted"/>
<feature type="domain" description="Peptidoglycan binding-like" evidence="1">
    <location>
        <begin position="24"/>
        <end position="93"/>
    </location>
</feature>